<evidence type="ECO:0000259" key="3">
    <source>
        <dbReference type="Pfam" id="PF12830"/>
    </source>
</evidence>
<dbReference type="GO" id="GO:0034087">
    <property type="term" value="P:establishment of mitotic sister chromatid cohesion"/>
    <property type="evidence" value="ECO:0007669"/>
    <property type="project" value="TreeGrafter"/>
</dbReference>
<dbReference type="GO" id="GO:0140588">
    <property type="term" value="P:chromatin looping"/>
    <property type="evidence" value="ECO:0007669"/>
    <property type="project" value="InterPro"/>
</dbReference>
<keyword evidence="1" id="KW-0131">Cell cycle</keyword>
<keyword evidence="1" id="KW-0677">Repeat</keyword>
<keyword evidence="1" id="KW-0539">Nucleus</keyword>
<name>A0A6P4FF90_DRORH</name>
<dbReference type="AlphaFoldDB" id="A0A6P4FF90"/>
<dbReference type="GO" id="GO:0010468">
    <property type="term" value="P:regulation of gene expression"/>
    <property type="evidence" value="ECO:0007669"/>
    <property type="project" value="InterPro"/>
</dbReference>
<dbReference type="InterPro" id="IPR033031">
    <property type="entry name" value="Scc2/Nipped-B"/>
</dbReference>
<proteinExistence type="inferred from homology"/>
<dbReference type="Pfam" id="PF12830">
    <property type="entry name" value="Nipped-B_C"/>
    <property type="match status" value="1"/>
</dbReference>
<dbReference type="SUPFAM" id="SSF48371">
    <property type="entry name" value="ARM repeat"/>
    <property type="match status" value="1"/>
</dbReference>
<dbReference type="PANTHER" id="PTHR21704:SF18">
    <property type="entry name" value="NIPPED-B-LIKE PROTEIN"/>
    <property type="match status" value="1"/>
</dbReference>
<feature type="region of interest" description="Disordered" evidence="2">
    <location>
        <begin position="585"/>
        <end position="624"/>
    </location>
</feature>
<evidence type="ECO:0000256" key="1">
    <source>
        <dbReference type="RuleBase" id="RU364107"/>
    </source>
</evidence>
<dbReference type="GO" id="GO:0090694">
    <property type="term" value="C:Scc2-Scc4 cohesin loading complex"/>
    <property type="evidence" value="ECO:0007669"/>
    <property type="project" value="TreeGrafter"/>
</dbReference>
<feature type="domain" description="Sister chromatid cohesion C-terminal" evidence="3">
    <location>
        <begin position="175"/>
        <end position="359"/>
    </location>
</feature>
<evidence type="ECO:0000313" key="4">
    <source>
        <dbReference type="RefSeq" id="XP_016984201.1"/>
    </source>
</evidence>
<feature type="compositionally biased region" description="Acidic residues" evidence="2">
    <location>
        <begin position="614"/>
        <end position="624"/>
    </location>
</feature>
<evidence type="ECO:0000256" key="2">
    <source>
        <dbReference type="SAM" id="MobiDB-lite"/>
    </source>
</evidence>
<accession>A0A6P4FF90</accession>
<reference evidence="4" key="1">
    <citation type="submission" date="2025-08" db="UniProtKB">
        <authorList>
            <consortium name="RefSeq"/>
        </authorList>
    </citation>
    <scope>IDENTIFICATION</scope>
</reference>
<dbReference type="GO" id="GO:0071169">
    <property type="term" value="P:establishment of protein localization to chromatin"/>
    <property type="evidence" value="ECO:0007669"/>
    <property type="project" value="TreeGrafter"/>
</dbReference>
<dbReference type="OrthoDB" id="418242at2759"/>
<sequence length="624" mass="71636">MSDVHNFFRFYRVLDVSRNQVIQRNYSVDNIYTPSFRRSLFTIGILMRYFDFKSPIALGETNGGLPVSICDDVFDCLMFFCSCANQEIRKQALISLGSFCVLNDDYLTRSELKNLYCHILSSIANDAGFKIICMRNIWIYLTESELFMHNKEKEWEKQSKHEDLKEMNDVSSGMASRIIQLYLEEILECFLNRDDTVRLWAVKVIQIVLRQGLVHPVRMVPYLICLSTDPKVESAHRADALLKDIDKTYSGFVNMKVQFGLQLCFKLQKVLQINNRGNLEIIRGYANRGPDHVITALNDFLYSLLRTTKPQRRALVQTVTKQFDDQKTSLQQMLYIADNLAYFPYVVQDEPLYLIHQIDLLISLAGTHLLATFKEHLKPSEKEGDVLDDDDDVEDPQVLFNRLPEDMTEIKKCITSAQACMLLLVLKDHLKNMYGITDSKISRYSPSEQKLYEKAVTRRSVTDFNPKTTIDFIKKQMSQNMLSTDINFLFTNEEKLDLVVKYLDFKQLMLKLDPEDADSDADELREKAFLNNSDGIGYANSTKNCHTGRDGCTFTSSLTIDNTQTANMPTISNDNVRDVSIAHVAKTSISPSKSTGRKSNQVRSKKKRRKIESSDDENSDTDNA</sequence>
<organism evidence="4">
    <name type="scientific">Drosophila rhopaloa</name>
    <name type="common">Fruit fly</name>
    <dbReference type="NCBI Taxonomy" id="1041015"/>
    <lineage>
        <taxon>Eukaryota</taxon>
        <taxon>Metazoa</taxon>
        <taxon>Ecdysozoa</taxon>
        <taxon>Arthropoda</taxon>
        <taxon>Hexapoda</taxon>
        <taxon>Insecta</taxon>
        <taxon>Pterygota</taxon>
        <taxon>Neoptera</taxon>
        <taxon>Endopterygota</taxon>
        <taxon>Diptera</taxon>
        <taxon>Brachycera</taxon>
        <taxon>Muscomorpha</taxon>
        <taxon>Ephydroidea</taxon>
        <taxon>Drosophilidae</taxon>
        <taxon>Drosophila</taxon>
        <taxon>Sophophora</taxon>
    </lineage>
</organism>
<dbReference type="RefSeq" id="XP_016984201.1">
    <property type="nucleotide sequence ID" value="XM_017128712.1"/>
</dbReference>
<feature type="compositionally biased region" description="Polar residues" evidence="2">
    <location>
        <begin position="587"/>
        <end position="602"/>
    </location>
</feature>
<dbReference type="PANTHER" id="PTHR21704">
    <property type="entry name" value="NIPPED-B-LIKE PROTEIN DELANGIN SCC2-RELATED"/>
    <property type="match status" value="1"/>
</dbReference>
<comment type="similarity">
    <text evidence="1">Belongs to the SCC2/Nipped-B family.</text>
</comment>
<protein>
    <recommendedName>
        <fullName evidence="1">Nipped-B protein</fullName>
    </recommendedName>
</protein>
<dbReference type="InterPro" id="IPR016024">
    <property type="entry name" value="ARM-type_fold"/>
</dbReference>
<dbReference type="GO" id="GO:0061775">
    <property type="term" value="F:cohesin loader activity"/>
    <property type="evidence" value="ECO:0007669"/>
    <property type="project" value="InterPro"/>
</dbReference>
<dbReference type="GO" id="GO:0003682">
    <property type="term" value="F:chromatin binding"/>
    <property type="evidence" value="ECO:0007669"/>
    <property type="project" value="TreeGrafter"/>
</dbReference>
<dbReference type="GO" id="GO:1990414">
    <property type="term" value="P:replication-born double-strand break repair via sister chromatid exchange"/>
    <property type="evidence" value="ECO:0007669"/>
    <property type="project" value="TreeGrafter"/>
</dbReference>
<comment type="subcellular location">
    <subcellularLocation>
        <location evidence="1">Nucleus</location>
    </subcellularLocation>
</comment>
<gene>
    <name evidence="4" type="primary">LOC108048196</name>
</gene>
<dbReference type="InterPro" id="IPR024986">
    <property type="entry name" value="Nipped-B_C"/>
</dbReference>